<accession>A0A5C5WZ63</accession>
<reference evidence="1 2" key="1">
    <citation type="submission" date="2019-02" db="EMBL/GenBank/DDBJ databases">
        <title>Deep-cultivation of Planctomycetes and their phenomic and genomic characterization uncovers novel biology.</title>
        <authorList>
            <person name="Wiegand S."/>
            <person name="Jogler M."/>
            <person name="Boedeker C."/>
            <person name="Pinto D."/>
            <person name="Vollmers J."/>
            <person name="Rivas-Marin E."/>
            <person name="Kohn T."/>
            <person name="Peeters S.H."/>
            <person name="Heuer A."/>
            <person name="Rast P."/>
            <person name="Oberbeckmann S."/>
            <person name="Bunk B."/>
            <person name="Jeske O."/>
            <person name="Meyerdierks A."/>
            <person name="Storesund J.E."/>
            <person name="Kallscheuer N."/>
            <person name="Luecker S."/>
            <person name="Lage O.M."/>
            <person name="Pohl T."/>
            <person name="Merkel B.J."/>
            <person name="Hornburger P."/>
            <person name="Mueller R.-W."/>
            <person name="Bruemmer F."/>
            <person name="Labrenz M."/>
            <person name="Spormann A.M."/>
            <person name="Op Den Camp H."/>
            <person name="Overmann J."/>
            <person name="Amann R."/>
            <person name="Jetten M.S.M."/>
            <person name="Mascher T."/>
            <person name="Medema M.H."/>
            <person name="Devos D.P."/>
            <person name="Kaster A.-K."/>
            <person name="Ovreas L."/>
            <person name="Rohde M."/>
            <person name="Galperin M.Y."/>
            <person name="Jogler C."/>
        </authorList>
    </citation>
    <scope>NUCLEOTIDE SEQUENCE [LARGE SCALE GENOMIC DNA]</scope>
    <source>
        <strain evidence="1 2">KOR42</strain>
    </source>
</reference>
<gene>
    <name evidence="1" type="ORF">KOR42_27060</name>
</gene>
<dbReference type="Gene3D" id="3.90.550.10">
    <property type="entry name" value="Spore Coat Polysaccharide Biosynthesis Protein SpsA, Chain A"/>
    <property type="match status" value="1"/>
</dbReference>
<evidence type="ECO:0008006" key="3">
    <source>
        <dbReference type="Google" id="ProtNLM"/>
    </source>
</evidence>
<dbReference type="SUPFAM" id="SSF53448">
    <property type="entry name" value="Nucleotide-diphospho-sugar transferases"/>
    <property type="match status" value="1"/>
</dbReference>
<evidence type="ECO:0000313" key="2">
    <source>
        <dbReference type="Proteomes" id="UP000317243"/>
    </source>
</evidence>
<organism evidence="1 2">
    <name type="scientific">Thalassoglobus neptunius</name>
    <dbReference type="NCBI Taxonomy" id="1938619"/>
    <lineage>
        <taxon>Bacteria</taxon>
        <taxon>Pseudomonadati</taxon>
        <taxon>Planctomycetota</taxon>
        <taxon>Planctomycetia</taxon>
        <taxon>Planctomycetales</taxon>
        <taxon>Planctomycetaceae</taxon>
        <taxon>Thalassoglobus</taxon>
    </lineage>
</organism>
<dbReference type="Proteomes" id="UP000317243">
    <property type="component" value="Unassembled WGS sequence"/>
</dbReference>
<name>A0A5C5WZ63_9PLAN</name>
<dbReference type="InterPro" id="IPR029044">
    <property type="entry name" value="Nucleotide-diphossugar_trans"/>
</dbReference>
<comment type="caution">
    <text evidence="1">The sequence shown here is derived from an EMBL/GenBank/DDBJ whole genome shotgun (WGS) entry which is preliminary data.</text>
</comment>
<sequence length="250" mass="29192">MAIAREHDMDVIDRNVICMKWGRKYDATYVNKLHSMVSRHLTLPHRFICFTDNDEGFHPDIEVLPMPEQDLTKGTKTGAWNKVYNFRKELGDLRGQALFLDLDVIILQNIDSFFEIPGSFCVIREWDKSSQGTGNTSVYRFDIGAHVHVYENLIEHKAEICGKYRREQAYVTESIAEHGDITYWPENWCRSFKRHCLPRWPLSWIQPPTIPDDAKILIFHGDPKPEDAIRGSRSKLRRIQATPALAEHWR</sequence>
<dbReference type="AlphaFoldDB" id="A0A5C5WZ63"/>
<dbReference type="EMBL" id="SIHI01000003">
    <property type="protein sequence ID" value="TWT55579.1"/>
    <property type="molecule type" value="Genomic_DNA"/>
</dbReference>
<proteinExistence type="predicted"/>
<evidence type="ECO:0000313" key="1">
    <source>
        <dbReference type="EMBL" id="TWT55579.1"/>
    </source>
</evidence>
<keyword evidence="2" id="KW-1185">Reference proteome</keyword>
<protein>
    <recommendedName>
        <fullName evidence="3">Glycosyltransferase</fullName>
    </recommendedName>
</protein>